<evidence type="ECO:0000256" key="1">
    <source>
        <dbReference type="SAM" id="MobiDB-lite"/>
    </source>
</evidence>
<accession>A0A1I7SFA8</accession>
<reference evidence="3" key="1">
    <citation type="submission" date="2016-11" db="UniProtKB">
        <authorList>
            <consortium name="WormBaseParasite"/>
        </authorList>
    </citation>
    <scope>IDENTIFICATION</scope>
</reference>
<protein>
    <submittedName>
        <fullName evidence="3">Ovule protein</fullName>
    </submittedName>
</protein>
<feature type="compositionally biased region" description="Polar residues" evidence="1">
    <location>
        <begin position="27"/>
        <end position="36"/>
    </location>
</feature>
<name>A0A1I7SFA8_BURXY</name>
<proteinExistence type="predicted"/>
<organism evidence="2 3">
    <name type="scientific">Bursaphelenchus xylophilus</name>
    <name type="common">Pinewood nematode worm</name>
    <name type="synonym">Aphelenchoides xylophilus</name>
    <dbReference type="NCBI Taxonomy" id="6326"/>
    <lineage>
        <taxon>Eukaryota</taxon>
        <taxon>Metazoa</taxon>
        <taxon>Ecdysozoa</taxon>
        <taxon>Nematoda</taxon>
        <taxon>Chromadorea</taxon>
        <taxon>Rhabditida</taxon>
        <taxon>Tylenchina</taxon>
        <taxon>Tylenchomorpha</taxon>
        <taxon>Aphelenchoidea</taxon>
        <taxon>Aphelenchoididae</taxon>
        <taxon>Bursaphelenchus</taxon>
    </lineage>
</organism>
<feature type="region of interest" description="Disordered" evidence="1">
    <location>
        <begin position="1"/>
        <end position="45"/>
    </location>
</feature>
<evidence type="ECO:0000313" key="2">
    <source>
        <dbReference type="Proteomes" id="UP000095284"/>
    </source>
</evidence>
<evidence type="ECO:0000313" key="3">
    <source>
        <dbReference type="WBParaSite" id="BXY_1172000.1"/>
    </source>
</evidence>
<dbReference type="Proteomes" id="UP000095284">
    <property type="component" value="Unplaced"/>
</dbReference>
<dbReference type="AlphaFoldDB" id="A0A1I7SFA8"/>
<sequence>MQKPFYFASAEEAERGRRTKRGGSGHRFSSQCNMKTISKEEDSPYLVPNSLKSLGRYSSRWKSETNMNSD</sequence>
<dbReference type="WBParaSite" id="BXY_1172000.1">
    <property type="protein sequence ID" value="BXY_1172000.1"/>
    <property type="gene ID" value="BXY_1172000"/>
</dbReference>